<evidence type="ECO:0000256" key="1">
    <source>
        <dbReference type="SAM" id="MobiDB-lite"/>
    </source>
</evidence>
<protein>
    <submittedName>
        <fullName evidence="2">Zinc finger protein 862</fullName>
    </submittedName>
</protein>
<dbReference type="InterPro" id="IPR012337">
    <property type="entry name" value="RNaseH-like_sf"/>
</dbReference>
<keyword evidence="3" id="KW-1185">Reference proteome</keyword>
<reference evidence="2" key="2">
    <citation type="journal article" date="2023" name="BMC Genomics">
        <title>Pest status, molecular evolution, and epigenetic factors derived from the genome assembly of Frankliniella fusca, a thysanopteran phytovirus vector.</title>
        <authorList>
            <person name="Catto M.A."/>
            <person name="Labadie P.E."/>
            <person name="Jacobson A.L."/>
            <person name="Kennedy G.G."/>
            <person name="Srinivasan R."/>
            <person name="Hunt B.G."/>
        </authorList>
    </citation>
    <scope>NUCLEOTIDE SEQUENCE</scope>
    <source>
        <strain evidence="2">PL_HMW_Pooled</strain>
    </source>
</reference>
<dbReference type="PANTHER" id="PTHR37162:SF1">
    <property type="entry name" value="BED-TYPE DOMAIN-CONTAINING PROTEIN"/>
    <property type="match status" value="1"/>
</dbReference>
<gene>
    <name evidence="2" type="ORF">KUF71_009268</name>
</gene>
<feature type="compositionally biased region" description="Acidic residues" evidence="1">
    <location>
        <begin position="553"/>
        <end position="563"/>
    </location>
</feature>
<organism evidence="2 3">
    <name type="scientific">Frankliniella fusca</name>
    <dbReference type="NCBI Taxonomy" id="407009"/>
    <lineage>
        <taxon>Eukaryota</taxon>
        <taxon>Metazoa</taxon>
        <taxon>Ecdysozoa</taxon>
        <taxon>Arthropoda</taxon>
        <taxon>Hexapoda</taxon>
        <taxon>Insecta</taxon>
        <taxon>Pterygota</taxon>
        <taxon>Neoptera</taxon>
        <taxon>Paraneoptera</taxon>
        <taxon>Thysanoptera</taxon>
        <taxon>Terebrantia</taxon>
        <taxon>Thripoidea</taxon>
        <taxon>Thripidae</taxon>
        <taxon>Frankliniella</taxon>
    </lineage>
</organism>
<proteinExistence type="predicted"/>
<feature type="region of interest" description="Disordered" evidence="1">
    <location>
        <begin position="544"/>
        <end position="563"/>
    </location>
</feature>
<dbReference type="PANTHER" id="PTHR37162">
    <property type="entry name" value="HAT FAMILY DIMERISATION DOMAINCONTAINING PROTEIN-RELATED"/>
    <property type="match status" value="1"/>
</dbReference>
<dbReference type="EMBL" id="JAHWGI010000985">
    <property type="protein sequence ID" value="KAK3919981.1"/>
    <property type="molecule type" value="Genomic_DNA"/>
</dbReference>
<sequence length="581" mass="64726">DLSLRGPKGWLAENPAGAPINKGAQCTVCQSALRAHHADLLKHAENSKHKANMEKYNTLKQSRLETAWCVRQTLIITGIEFAGSEKKAIDLKLAVYIACHSAVRSMDHLCDILKIVGKGSKLEHLQLHRTKCSNLISKVIAPAMLTELVEDVGASGFSLIIDNSTDVSVIKFIALVIRFYSVTDCKIKTEFLGFAEVYRATAAALYDLIKGFLDSVGLNYWNIIGLGTDGASNLCGRNNSVYTLFKAEIPNILLVRCVCHSLHVAASKAAMNMPAELEFLVRETRNWFARSPLRKLQYRDLYSAINNGKMPPALVQLVKTRWLAWAKAIDVVLAQWVELRQHFINHCEIEKNDPSENPPPPRCRSYLATLTLGVLDLLPDHAERLCAIRMLHPDHALRLPRPNFLTLPLHLAQSGADVDDLKTEWDQLDLTDWKLYFGGSIPTHTFTFWEGVAKYEQPGGGRAYSSISDFALRVLSLPHSNAVVERAFSVMNSIKVKARSRMGAELLVAIMRIGMRLAGRGCCAGFRPSADMFRRFTADMYEALPRERPGEENTADDGEDGEDDEALHLLGFDADDLWEDA</sequence>
<reference evidence="2" key="1">
    <citation type="submission" date="2021-07" db="EMBL/GenBank/DDBJ databases">
        <authorList>
            <person name="Catto M.A."/>
            <person name="Jacobson A."/>
            <person name="Kennedy G."/>
            <person name="Labadie P."/>
            <person name="Hunt B.G."/>
            <person name="Srinivasan R."/>
        </authorList>
    </citation>
    <scope>NUCLEOTIDE SEQUENCE</scope>
    <source>
        <strain evidence="2">PL_HMW_Pooled</strain>
        <tissue evidence="2">Head</tissue>
    </source>
</reference>
<dbReference type="AlphaFoldDB" id="A0AAE1HG05"/>
<comment type="caution">
    <text evidence="2">The sequence shown here is derived from an EMBL/GenBank/DDBJ whole genome shotgun (WGS) entry which is preliminary data.</text>
</comment>
<accession>A0AAE1HG05</accession>
<dbReference type="Proteomes" id="UP001219518">
    <property type="component" value="Unassembled WGS sequence"/>
</dbReference>
<evidence type="ECO:0000313" key="3">
    <source>
        <dbReference type="Proteomes" id="UP001219518"/>
    </source>
</evidence>
<feature type="non-terminal residue" evidence="2">
    <location>
        <position position="1"/>
    </location>
</feature>
<name>A0AAE1HG05_9NEOP</name>
<dbReference type="SUPFAM" id="SSF53098">
    <property type="entry name" value="Ribonuclease H-like"/>
    <property type="match status" value="1"/>
</dbReference>
<evidence type="ECO:0000313" key="2">
    <source>
        <dbReference type="EMBL" id="KAK3919981.1"/>
    </source>
</evidence>